<name>A0A8S1KMF0_9CILI</name>
<evidence type="ECO:0000313" key="3">
    <source>
        <dbReference type="Proteomes" id="UP000692954"/>
    </source>
</evidence>
<organism evidence="2 3">
    <name type="scientific">Paramecium sonneborni</name>
    <dbReference type="NCBI Taxonomy" id="65129"/>
    <lineage>
        <taxon>Eukaryota</taxon>
        <taxon>Sar</taxon>
        <taxon>Alveolata</taxon>
        <taxon>Ciliophora</taxon>
        <taxon>Intramacronucleata</taxon>
        <taxon>Oligohymenophorea</taxon>
        <taxon>Peniculida</taxon>
        <taxon>Parameciidae</taxon>
        <taxon>Paramecium</taxon>
    </lineage>
</organism>
<dbReference type="OrthoDB" id="273917at2759"/>
<dbReference type="Pfam" id="PF22600">
    <property type="entry name" value="MTPAP-like_central"/>
    <property type="match status" value="1"/>
</dbReference>
<dbReference type="GO" id="GO:0046872">
    <property type="term" value="F:metal ion binding"/>
    <property type="evidence" value="ECO:0007669"/>
    <property type="project" value="UniProtKB-KW"/>
</dbReference>
<comment type="caution">
    <text evidence="2">The sequence shown here is derived from an EMBL/GenBank/DDBJ whole genome shotgun (WGS) entry which is preliminary data.</text>
</comment>
<evidence type="ECO:0000313" key="2">
    <source>
        <dbReference type="EMBL" id="CAD8055671.1"/>
    </source>
</evidence>
<dbReference type="Proteomes" id="UP000692954">
    <property type="component" value="Unassembled WGS sequence"/>
</dbReference>
<dbReference type="AlphaFoldDB" id="A0A8S1KMF0"/>
<keyword evidence="3" id="KW-1185">Reference proteome</keyword>
<evidence type="ECO:0000259" key="1">
    <source>
        <dbReference type="Pfam" id="PF22600"/>
    </source>
</evidence>
<dbReference type="CDD" id="cd05402">
    <property type="entry name" value="NT_PAP_TUTase"/>
    <property type="match status" value="1"/>
</dbReference>
<feature type="domain" description="Poly(A) RNA polymerase mitochondrial-like central palm" evidence="1">
    <location>
        <begin position="73"/>
        <end position="195"/>
    </location>
</feature>
<dbReference type="GO" id="GO:0003729">
    <property type="term" value="F:mRNA binding"/>
    <property type="evidence" value="ECO:0007669"/>
    <property type="project" value="TreeGrafter"/>
</dbReference>
<dbReference type="PANTHER" id="PTHR23092">
    <property type="entry name" value="POLY(A) RNA POLYMERASE"/>
    <property type="match status" value="1"/>
</dbReference>
<proteinExistence type="predicted"/>
<dbReference type="InterPro" id="IPR054708">
    <property type="entry name" value="MTPAP-like_central"/>
</dbReference>
<protein>
    <recommendedName>
        <fullName evidence="1">Poly(A) RNA polymerase mitochondrial-like central palm domain-containing protein</fullName>
    </recommendedName>
</protein>
<sequence>MSEKHKYFTLRMKNIENKSKAIIIDDDEPKMQDDDEPKIQKQIKQNEYQFDSEITPWLSLKTASIKHPTIRFHNEIIEFYDYITPSQDEHRKREQALMRVEMFIKGCVSNVDIQPFGSFRTQLYLPNADIDVVMIDKTMSAKELYKIVAQNLMKSDKFENVNLIANAKVPIIKFFEVETQYQFDISFNQMDGIRQIEEINKAFTIYPEFKYLIMILKCMLKQRELNETYSGGIGSFLLFQMILAFLREIRKEAFANKKQEQLKNVTLGEYILRFLEFYGSKFDYQKKRILMVNGGSIINKPVPDDKFSLISPQDPDHDIGSSSFKIKEIFKIFSNRYNFMSNYNFKLEESVLKYLINPSDQKFTFIKQN</sequence>
<dbReference type="GO" id="GO:0005730">
    <property type="term" value="C:nucleolus"/>
    <property type="evidence" value="ECO:0007669"/>
    <property type="project" value="TreeGrafter"/>
</dbReference>
<reference evidence="2" key="1">
    <citation type="submission" date="2021-01" db="EMBL/GenBank/DDBJ databases">
        <authorList>
            <consortium name="Genoscope - CEA"/>
            <person name="William W."/>
        </authorList>
    </citation>
    <scope>NUCLEOTIDE SEQUENCE</scope>
</reference>
<gene>
    <name evidence="2" type="ORF">PSON_ATCC_30995.1.T0090361</name>
</gene>
<dbReference type="InterPro" id="IPR045862">
    <property type="entry name" value="Trf4-like"/>
</dbReference>
<dbReference type="GO" id="GO:0031499">
    <property type="term" value="C:TRAMP complex"/>
    <property type="evidence" value="ECO:0007669"/>
    <property type="project" value="TreeGrafter"/>
</dbReference>
<accession>A0A8S1KMF0</accession>
<dbReference type="GO" id="GO:0031123">
    <property type="term" value="P:RNA 3'-end processing"/>
    <property type="evidence" value="ECO:0007669"/>
    <property type="project" value="TreeGrafter"/>
</dbReference>
<dbReference type="EMBL" id="CAJJDN010000009">
    <property type="protein sequence ID" value="CAD8055671.1"/>
    <property type="molecule type" value="Genomic_DNA"/>
</dbReference>
<dbReference type="FunFam" id="3.30.460.10:FF:000100">
    <property type="entry name" value="Uncharacterized protein"/>
    <property type="match status" value="1"/>
</dbReference>
<dbReference type="PANTHER" id="PTHR23092:SF15">
    <property type="entry name" value="INACTIVE NON-CANONICAL POLY(A) RNA POLYMERASE PROTEIN TRF4-2-RELATED"/>
    <property type="match status" value="1"/>
</dbReference>
<dbReference type="GO" id="GO:0043634">
    <property type="term" value="P:polyadenylation-dependent ncRNA catabolic process"/>
    <property type="evidence" value="ECO:0007669"/>
    <property type="project" value="TreeGrafter"/>
</dbReference>
<dbReference type="GO" id="GO:1990817">
    <property type="term" value="F:poly(A) RNA polymerase activity"/>
    <property type="evidence" value="ECO:0007669"/>
    <property type="project" value="InterPro"/>
</dbReference>